<evidence type="ECO:0000313" key="1">
    <source>
        <dbReference type="EMBL" id="ARN21109.1"/>
    </source>
</evidence>
<dbReference type="PANTHER" id="PTHR30273:SF2">
    <property type="entry name" value="PROTEIN FECR"/>
    <property type="match status" value="1"/>
</dbReference>
<gene>
    <name evidence="1" type="ORF">A4W93_15080</name>
</gene>
<dbReference type="PIRSF" id="PIRSF018266">
    <property type="entry name" value="FecR"/>
    <property type="match status" value="1"/>
</dbReference>
<reference evidence="1 2" key="1">
    <citation type="submission" date="2016-04" db="EMBL/GenBank/DDBJ databases">
        <title>Complete genome sequence of natural rubber-degrading, novel Gram-negative bacterium, Rhizobacter gummiphilus strain NS21.</title>
        <authorList>
            <person name="Tabata M."/>
            <person name="Kasai D."/>
            <person name="Fukuda M."/>
        </authorList>
    </citation>
    <scope>NUCLEOTIDE SEQUENCE [LARGE SCALE GENOMIC DNA]</scope>
    <source>
        <strain evidence="1 2">NS21</strain>
    </source>
</reference>
<dbReference type="PANTHER" id="PTHR30273">
    <property type="entry name" value="PERIPLASMIC SIGNAL SENSOR AND SIGMA FACTOR ACTIVATOR FECR-RELATED"/>
    <property type="match status" value="1"/>
</dbReference>
<dbReference type="InterPro" id="IPR006860">
    <property type="entry name" value="FecR"/>
</dbReference>
<evidence type="ECO:0000313" key="2">
    <source>
        <dbReference type="Proteomes" id="UP000193427"/>
    </source>
</evidence>
<dbReference type="STRING" id="946333.A4W93_15080"/>
<dbReference type="InterPro" id="IPR032623">
    <property type="entry name" value="FecR_N"/>
</dbReference>
<dbReference type="KEGG" id="rgu:A4W93_15080"/>
<accession>A0A1W6L9Y5</accession>
<dbReference type="Proteomes" id="UP000193427">
    <property type="component" value="Chromosome"/>
</dbReference>
<name>A0A1W6L9Y5_9BURK</name>
<keyword evidence="2" id="KW-1185">Reference proteome</keyword>
<dbReference type="InterPro" id="IPR012373">
    <property type="entry name" value="Ferrdict_sens_TM"/>
</dbReference>
<dbReference type="RefSeq" id="WP_085751395.1">
    <property type="nucleotide sequence ID" value="NZ_BSPR01000004.1"/>
</dbReference>
<dbReference type="Pfam" id="PF04773">
    <property type="entry name" value="FecR"/>
    <property type="match status" value="1"/>
</dbReference>
<proteinExistence type="predicted"/>
<sequence>MSAALPDAVVDAAIGWSVKLDHGEPTPAARAAFERWLGADPRHGLAWERVAAMRGDLQRVPPRLALDTLQSAESARRARTAGRRKVLRGLGLGFAGVVSIGAVREFTPWQRLVADVSTGVGERRTVTLSDGTRLSLNTDTAVGTDLAGDRRVLMLHRGEILVTTGPDAGARGHREFWVETAAGRLRAVGTRFVVRLDGTRAFVGVTEGAVDLHPADGGPAVRVEAGSSRWLDRGGTTPAEWRGFDPGAFADGVIAGRDMRLADLLAELARHRHGRLVCDPRVADLRVSGVFHLDDTEQVLRFIARTQPVEVSRRTRFWVTVGPAAKNS</sequence>
<dbReference type="AlphaFoldDB" id="A0A1W6L9Y5"/>
<dbReference type="Gene3D" id="2.60.120.1440">
    <property type="match status" value="1"/>
</dbReference>
<protein>
    <submittedName>
        <fullName evidence="1">Iron dicitrate transport regulator FecR</fullName>
    </submittedName>
</protein>
<dbReference type="GO" id="GO:0016989">
    <property type="term" value="F:sigma factor antagonist activity"/>
    <property type="evidence" value="ECO:0007669"/>
    <property type="project" value="TreeGrafter"/>
</dbReference>
<organism evidence="1 2">
    <name type="scientific">Piscinibacter gummiphilus</name>
    <dbReference type="NCBI Taxonomy" id="946333"/>
    <lineage>
        <taxon>Bacteria</taxon>
        <taxon>Pseudomonadati</taxon>
        <taxon>Pseudomonadota</taxon>
        <taxon>Betaproteobacteria</taxon>
        <taxon>Burkholderiales</taxon>
        <taxon>Sphaerotilaceae</taxon>
        <taxon>Piscinibacter</taxon>
    </lineage>
</organism>
<dbReference type="EMBL" id="CP015118">
    <property type="protein sequence ID" value="ARN21109.1"/>
    <property type="molecule type" value="Genomic_DNA"/>
</dbReference>
<dbReference type="OrthoDB" id="1100567at2"/>
<dbReference type="Pfam" id="PF16220">
    <property type="entry name" value="DUF4880"/>
    <property type="match status" value="1"/>
</dbReference>